<evidence type="ECO:0000313" key="4">
    <source>
        <dbReference type="Proteomes" id="UP000242258"/>
    </source>
</evidence>
<name>A0A1E7Q3S6_9GAMM</name>
<keyword evidence="4" id="KW-1185">Reference proteome</keyword>
<dbReference type="InterPro" id="IPR009057">
    <property type="entry name" value="Homeodomain-like_sf"/>
</dbReference>
<dbReference type="GO" id="GO:0003677">
    <property type="term" value="F:DNA binding"/>
    <property type="evidence" value="ECO:0007669"/>
    <property type="project" value="InterPro"/>
</dbReference>
<comment type="similarity">
    <text evidence="1">Belongs to the transposase 8 family.</text>
</comment>
<proteinExistence type="inferred from homology"/>
<dbReference type="Pfam" id="PF01527">
    <property type="entry name" value="HTH_Tnp_1"/>
    <property type="match status" value="1"/>
</dbReference>
<evidence type="ECO:0000256" key="2">
    <source>
        <dbReference type="SAM" id="Coils"/>
    </source>
</evidence>
<dbReference type="GO" id="GO:0006313">
    <property type="term" value="P:DNA transposition"/>
    <property type="evidence" value="ECO:0007669"/>
    <property type="project" value="InterPro"/>
</dbReference>
<organism evidence="3 4">
    <name type="scientific">Rheinheimera salexigens</name>
    <dbReference type="NCBI Taxonomy" id="1628148"/>
    <lineage>
        <taxon>Bacteria</taxon>
        <taxon>Pseudomonadati</taxon>
        <taxon>Pseudomonadota</taxon>
        <taxon>Gammaproteobacteria</taxon>
        <taxon>Chromatiales</taxon>
        <taxon>Chromatiaceae</taxon>
        <taxon>Rheinheimera</taxon>
    </lineage>
</organism>
<dbReference type="SUPFAM" id="SSF46689">
    <property type="entry name" value="Homeodomain-like"/>
    <property type="match status" value="1"/>
</dbReference>
<protein>
    <submittedName>
        <fullName evidence="3">Transposase</fullName>
    </submittedName>
</protein>
<dbReference type="GO" id="GO:0004803">
    <property type="term" value="F:transposase activity"/>
    <property type="evidence" value="ECO:0007669"/>
    <property type="project" value="InterPro"/>
</dbReference>
<dbReference type="InterPro" id="IPR051839">
    <property type="entry name" value="RD_transcriptional_regulator"/>
</dbReference>
<dbReference type="Gene3D" id="1.10.10.60">
    <property type="entry name" value="Homeodomain-like"/>
    <property type="match status" value="1"/>
</dbReference>
<sequence length="94" mass="10760">MSKGKRYTEEFKIEAVKQVTDRGYSVNEVAERLGISAKSLYHWRSQLSGKKAVVIRQASDESVKIAKLEAELKRVTEERDILKKAARYFASQPE</sequence>
<dbReference type="EMBL" id="MKEK01000001">
    <property type="protein sequence ID" value="OEY68825.1"/>
    <property type="molecule type" value="Genomic_DNA"/>
</dbReference>
<feature type="coiled-coil region" evidence="2">
    <location>
        <begin position="58"/>
        <end position="85"/>
    </location>
</feature>
<dbReference type="STRING" id="1628148.BI198_04040"/>
<evidence type="ECO:0000313" key="3">
    <source>
        <dbReference type="EMBL" id="OEY68825.1"/>
    </source>
</evidence>
<dbReference type="AlphaFoldDB" id="A0A1E7Q3S6"/>
<comment type="caution">
    <text evidence="3">The sequence shown here is derived from an EMBL/GenBank/DDBJ whole genome shotgun (WGS) entry which is preliminary data.</text>
</comment>
<dbReference type="PANTHER" id="PTHR33215">
    <property type="entry name" value="PROTEIN DISTAL ANTENNA"/>
    <property type="match status" value="1"/>
</dbReference>
<dbReference type="Proteomes" id="UP000242258">
    <property type="component" value="Unassembled WGS sequence"/>
</dbReference>
<keyword evidence="2" id="KW-0175">Coiled coil</keyword>
<gene>
    <name evidence="3" type="ORF">BI198_04040</name>
</gene>
<dbReference type="InterPro" id="IPR002514">
    <property type="entry name" value="Transposase_8"/>
</dbReference>
<evidence type="ECO:0000256" key="1">
    <source>
        <dbReference type="ARBA" id="ARBA00009964"/>
    </source>
</evidence>
<dbReference type="PANTHER" id="PTHR33215:SF13">
    <property type="entry name" value="PROTEIN DISTAL ANTENNA"/>
    <property type="match status" value="1"/>
</dbReference>
<reference evidence="4" key="1">
    <citation type="submission" date="2016-09" db="EMBL/GenBank/DDBJ databases">
        <authorList>
            <person name="Wan X."/>
            <person name="Hou S."/>
        </authorList>
    </citation>
    <scope>NUCLEOTIDE SEQUENCE [LARGE SCALE GENOMIC DNA]</scope>
    <source>
        <strain evidence="4">KH87</strain>
    </source>
</reference>
<accession>A0A1E7Q3S6</accession>